<proteinExistence type="predicted"/>
<reference evidence="1 3" key="1">
    <citation type="journal article" date="2011" name="Nature">
        <title>The Medicago genome provides insight into the evolution of rhizobial symbioses.</title>
        <authorList>
            <person name="Young N.D."/>
            <person name="Debelle F."/>
            <person name="Oldroyd G.E."/>
            <person name="Geurts R."/>
            <person name="Cannon S.B."/>
            <person name="Udvardi M.K."/>
            <person name="Benedito V.A."/>
            <person name="Mayer K.F."/>
            <person name="Gouzy J."/>
            <person name="Schoof H."/>
            <person name="Van de Peer Y."/>
            <person name="Proost S."/>
            <person name="Cook D.R."/>
            <person name="Meyers B.C."/>
            <person name="Spannagl M."/>
            <person name="Cheung F."/>
            <person name="De Mita S."/>
            <person name="Krishnakumar V."/>
            <person name="Gundlach H."/>
            <person name="Zhou S."/>
            <person name="Mudge J."/>
            <person name="Bharti A.K."/>
            <person name="Murray J.D."/>
            <person name="Naoumkina M.A."/>
            <person name="Rosen B."/>
            <person name="Silverstein K.A."/>
            <person name="Tang H."/>
            <person name="Rombauts S."/>
            <person name="Zhao P.X."/>
            <person name="Zhou P."/>
            <person name="Barbe V."/>
            <person name="Bardou P."/>
            <person name="Bechner M."/>
            <person name="Bellec A."/>
            <person name="Berger A."/>
            <person name="Berges H."/>
            <person name="Bidwell S."/>
            <person name="Bisseling T."/>
            <person name="Choisne N."/>
            <person name="Couloux A."/>
            <person name="Denny R."/>
            <person name="Deshpande S."/>
            <person name="Dai X."/>
            <person name="Doyle J.J."/>
            <person name="Dudez A.M."/>
            <person name="Farmer A.D."/>
            <person name="Fouteau S."/>
            <person name="Franken C."/>
            <person name="Gibelin C."/>
            <person name="Gish J."/>
            <person name="Goldstein S."/>
            <person name="Gonzalez A.J."/>
            <person name="Green P.J."/>
            <person name="Hallab A."/>
            <person name="Hartog M."/>
            <person name="Hua A."/>
            <person name="Humphray S.J."/>
            <person name="Jeong D.H."/>
            <person name="Jing Y."/>
            <person name="Jocker A."/>
            <person name="Kenton S.M."/>
            <person name="Kim D.J."/>
            <person name="Klee K."/>
            <person name="Lai H."/>
            <person name="Lang C."/>
            <person name="Lin S."/>
            <person name="Macmil S.L."/>
            <person name="Magdelenat G."/>
            <person name="Matthews L."/>
            <person name="McCorrison J."/>
            <person name="Monaghan E.L."/>
            <person name="Mun J.H."/>
            <person name="Najar F.Z."/>
            <person name="Nicholson C."/>
            <person name="Noirot C."/>
            <person name="O'Bleness M."/>
            <person name="Paule C.R."/>
            <person name="Poulain J."/>
            <person name="Prion F."/>
            <person name="Qin B."/>
            <person name="Qu C."/>
            <person name="Retzel E.F."/>
            <person name="Riddle C."/>
            <person name="Sallet E."/>
            <person name="Samain S."/>
            <person name="Samson N."/>
            <person name="Sanders I."/>
            <person name="Saurat O."/>
            <person name="Scarpelli C."/>
            <person name="Schiex T."/>
            <person name="Segurens B."/>
            <person name="Severin A.J."/>
            <person name="Sherrier D.J."/>
            <person name="Shi R."/>
            <person name="Sims S."/>
            <person name="Singer S.R."/>
            <person name="Sinharoy S."/>
            <person name="Sterck L."/>
            <person name="Viollet A."/>
            <person name="Wang B.B."/>
            <person name="Wang K."/>
            <person name="Wang M."/>
            <person name="Wang X."/>
            <person name="Warfsmann J."/>
            <person name="Weissenbach J."/>
            <person name="White D.D."/>
            <person name="White J.D."/>
            <person name="Wiley G.B."/>
            <person name="Wincker P."/>
            <person name="Xing Y."/>
            <person name="Yang L."/>
            <person name="Yao Z."/>
            <person name="Ying F."/>
            <person name="Zhai J."/>
            <person name="Zhou L."/>
            <person name="Zuber A."/>
            <person name="Denarie J."/>
            <person name="Dixon R.A."/>
            <person name="May G.D."/>
            <person name="Schwartz D.C."/>
            <person name="Rogers J."/>
            <person name="Quetier F."/>
            <person name="Town C.D."/>
            <person name="Roe B.A."/>
        </authorList>
    </citation>
    <scope>NUCLEOTIDE SEQUENCE [LARGE SCALE GENOMIC DNA]</scope>
    <source>
        <strain evidence="1">A17</strain>
        <strain evidence="2 3">cv. Jemalong A17</strain>
    </source>
</reference>
<evidence type="ECO:0000313" key="1">
    <source>
        <dbReference type="EMBL" id="KEH37233.1"/>
    </source>
</evidence>
<dbReference type="HOGENOM" id="CLU_2964291_0_0_1"/>
<sequence length="59" mass="6743">MEQLSLHSFFANLSSEDIAKLMSLDGGGVLTDKLKNVRVEQRLEADCGKNPKLWMRHRQ</sequence>
<keyword evidence="3" id="KW-1185">Reference proteome</keyword>
<reference evidence="1 3" key="2">
    <citation type="journal article" date="2014" name="BMC Genomics">
        <title>An improved genome release (version Mt4.0) for the model legume Medicago truncatula.</title>
        <authorList>
            <person name="Tang H."/>
            <person name="Krishnakumar V."/>
            <person name="Bidwell S."/>
            <person name="Rosen B."/>
            <person name="Chan A."/>
            <person name="Zhou S."/>
            <person name="Gentzbittel L."/>
            <person name="Childs K.L."/>
            <person name="Yandell M."/>
            <person name="Gundlach H."/>
            <person name="Mayer K.F."/>
            <person name="Schwartz D.C."/>
            <person name="Town C.D."/>
        </authorList>
    </citation>
    <scope>GENOME REANNOTATION</scope>
    <source>
        <strain evidence="1">A17</strain>
        <strain evidence="2 3">cv. Jemalong A17</strain>
    </source>
</reference>
<dbReference type="AlphaFoldDB" id="A0A072V7A2"/>
<evidence type="ECO:0000313" key="2">
    <source>
        <dbReference type="EnsemblPlants" id="KEH37233"/>
    </source>
</evidence>
<protein>
    <submittedName>
        <fullName evidence="1 2">Uncharacterized protein</fullName>
    </submittedName>
</protein>
<accession>A0A072V7A2</accession>
<organism evidence="1 3">
    <name type="scientific">Medicago truncatula</name>
    <name type="common">Barrel medic</name>
    <name type="synonym">Medicago tribuloides</name>
    <dbReference type="NCBI Taxonomy" id="3880"/>
    <lineage>
        <taxon>Eukaryota</taxon>
        <taxon>Viridiplantae</taxon>
        <taxon>Streptophyta</taxon>
        <taxon>Embryophyta</taxon>
        <taxon>Tracheophyta</taxon>
        <taxon>Spermatophyta</taxon>
        <taxon>Magnoliopsida</taxon>
        <taxon>eudicotyledons</taxon>
        <taxon>Gunneridae</taxon>
        <taxon>Pentapetalae</taxon>
        <taxon>rosids</taxon>
        <taxon>fabids</taxon>
        <taxon>Fabales</taxon>
        <taxon>Fabaceae</taxon>
        <taxon>Papilionoideae</taxon>
        <taxon>50 kb inversion clade</taxon>
        <taxon>NPAAA clade</taxon>
        <taxon>Hologalegina</taxon>
        <taxon>IRL clade</taxon>
        <taxon>Trifolieae</taxon>
        <taxon>Medicago</taxon>
    </lineage>
</organism>
<evidence type="ECO:0000313" key="3">
    <source>
        <dbReference type="Proteomes" id="UP000002051"/>
    </source>
</evidence>
<gene>
    <name evidence="1" type="ordered locus">MTR_2g436420</name>
</gene>
<dbReference type="EnsemblPlants" id="KEH37233">
    <property type="protein sequence ID" value="KEH37233"/>
    <property type="gene ID" value="MTR_2g436420"/>
</dbReference>
<reference evidence="2" key="3">
    <citation type="submission" date="2015-04" db="UniProtKB">
        <authorList>
            <consortium name="EnsemblPlants"/>
        </authorList>
    </citation>
    <scope>IDENTIFICATION</scope>
    <source>
        <strain evidence="2">cv. Jemalong A17</strain>
    </source>
</reference>
<name>A0A072V7A2_MEDTR</name>
<dbReference type="Proteomes" id="UP000002051">
    <property type="component" value="Chromosome 2"/>
</dbReference>
<dbReference type="EMBL" id="CM001218">
    <property type="protein sequence ID" value="KEH37233.1"/>
    <property type="molecule type" value="Genomic_DNA"/>
</dbReference>